<dbReference type="PANTHER" id="PTHR42839">
    <property type="entry name" value="ISOCHORISMATE SYNTHASE ENTC"/>
    <property type="match status" value="1"/>
</dbReference>
<dbReference type="RefSeq" id="WP_141200846.1">
    <property type="nucleotide sequence ID" value="NZ_CP041186.1"/>
</dbReference>
<gene>
    <name evidence="7" type="ORF">FIV42_27750</name>
</gene>
<dbReference type="InterPro" id="IPR004561">
    <property type="entry name" value="IsoChor_synthase"/>
</dbReference>
<dbReference type="InterPro" id="IPR005801">
    <property type="entry name" value="ADC_synthase"/>
</dbReference>
<protein>
    <recommendedName>
        <fullName evidence="3">isochorismate synthase</fullName>
        <ecNumber evidence="3">5.4.4.2</ecNumber>
    </recommendedName>
    <alternativeName>
        <fullName evidence="5">Isochorismate mutase</fullName>
    </alternativeName>
</protein>
<dbReference type="InterPro" id="IPR015890">
    <property type="entry name" value="Chorismate_C"/>
</dbReference>
<keyword evidence="4 7" id="KW-0413">Isomerase</keyword>
<dbReference type="SUPFAM" id="SSF56322">
    <property type="entry name" value="ADC synthase"/>
    <property type="match status" value="1"/>
</dbReference>
<organism evidence="7 8">
    <name type="scientific">Persicimonas caeni</name>
    <dbReference type="NCBI Taxonomy" id="2292766"/>
    <lineage>
        <taxon>Bacteria</taxon>
        <taxon>Deltaproteobacteria</taxon>
        <taxon>Bradymonadales</taxon>
        <taxon>Bradymonadaceae</taxon>
        <taxon>Persicimonas</taxon>
    </lineage>
</organism>
<dbReference type="EC" id="5.4.4.2" evidence="3"/>
<dbReference type="Proteomes" id="UP000315995">
    <property type="component" value="Chromosome"/>
</dbReference>
<evidence type="ECO:0000256" key="5">
    <source>
        <dbReference type="ARBA" id="ARBA00041564"/>
    </source>
</evidence>
<evidence type="ECO:0000313" key="8">
    <source>
        <dbReference type="Proteomes" id="UP000315995"/>
    </source>
</evidence>
<feature type="domain" description="Chorismate-utilising enzyme C-terminal" evidence="6">
    <location>
        <begin position="195"/>
        <end position="432"/>
    </location>
</feature>
<dbReference type="OrthoDB" id="9806579at2"/>
<evidence type="ECO:0000256" key="1">
    <source>
        <dbReference type="ARBA" id="ARBA00000799"/>
    </source>
</evidence>
<keyword evidence="8" id="KW-1185">Reference proteome</keyword>
<dbReference type="Pfam" id="PF00425">
    <property type="entry name" value="Chorismate_bind"/>
    <property type="match status" value="1"/>
</dbReference>
<accession>A0A5B8YG94</accession>
<comment type="catalytic activity">
    <reaction evidence="1">
        <text>chorismate = isochorismate</text>
        <dbReference type="Rhea" id="RHEA:18985"/>
        <dbReference type="ChEBI" id="CHEBI:29748"/>
        <dbReference type="ChEBI" id="CHEBI:29780"/>
        <dbReference type="EC" id="5.4.4.2"/>
    </reaction>
</comment>
<accession>A0A4Y6Q1K1</accession>
<sequence>MTRPLSQLSAPGQLAAKVFETEHTDLLDLYRRASGRASSFYRRNSQGTEVLGLGVALQFVADDADDATMAELHERLSERLADVSGDTSKLRIFGWTAFDVANSRRAHAGLPDWSAYARRQLYVPQVLLRCRDGKTDAVVLAEPADVDETWAAWQETFRSTVEIPSPSATEPEVRWLDQDEFRRGVGLVTDERVAPKVVLARRAHIEAAAPIDTTTVLRRLTHAYPSCSVFALSPHAESPYPVFAGATPETLARVNDGHVETMALAGTSRNDAGQAPDLAAERALLSSQKDLDEHRFVLDMIVDALEPLCSSVAADPEPRPHRLANVSHLMTKISGELAEDVGLAEVVDALHPTPAVCGTPRDLAKRLIGEIEGFDRGLYAGAFGSMDLEGNGQFDVALRCGLIDGASALLFAGAGITADSDVDVELTETRSKFAPLLDAISKE</sequence>
<dbReference type="AlphaFoldDB" id="A0A4Y6Q1K1"/>
<evidence type="ECO:0000313" key="7">
    <source>
        <dbReference type="EMBL" id="QDG54402.1"/>
    </source>
</evidence>
<dbReference type="Gene3D" id="3.60.120.10">
    <property type="entry name" value="Anthranilate synthase"/>
    <property type="match status" value="1"/>
</dbReference>
<proteinExistence type="inferred from homology"/>
<dbReference type="GO" id="GO:0008909">
    <property type="term" value="F:isochorismate synthase activity"/>
    <property type="evidence" value="ECO:0007669"/>
    <property type="project" value="UniProtKB-EC"/>
</dbReference>
<dbReference type="NCBIfam" id="TIGR00543">
    <property type="entry name" value="isochor_syn"/>
    <property type="match status" value="1"/>
</dbReference>
<name>A0A4Y6Q1K1_PERCE</name>
<evidence type="ECO:0000256" key="3">
    <source>
        <dbReference type="ARBA" id="ARBA00012824"/>
    </source>
</evidence>
<evidence type="ECO:0000256" key="2">
    <source>
        <dbReference type="ARBA" id="ARBA00005297"/>
    </source>
</evidence>
<evidence type="ECO:0000256" key="4">
    <source>
        <dbReference type="ARBA" id="ARBA00023235"/>
    </source>
</evidence>
<comment type="similarity">
    <text evidence="2">Belongs to the isochorismate synthase family.</text>
</comment>
<reference evidence="7 8" key="1">
    <citation type="submission" date="2019-06" db="EMBL/GenBank/DDBJ databases">
        <title>Persicimonas caeni gen. nov., sp. nov., a predatory bacterium isolated from solar saltern.</title>
        <authorList>
            <person name="Wang S."/>
        </authorList>
    </citation>
    <scope>NUCLEOTIDE SEQUENCE [LARGE SCALE GENOMIC DNA]</scope>
    <source>
        <strain evidence="7 8">YN101</strain>
    </source>
</reference>
<evidence type="ECO:0000259" key="6">
    <source>
        <dbReference type="Pfam" id="PF00425"/>
    </source>
</evidence>
<dbReference type="EMBL" id="CP041186">
    <property type="protein sequence ID" value="QDG54402.1"/>
    <property type="molecule type" value="Genomic_DNA"/>
</dbReference>
<dbReference type="PANTHER" id="PTHR42839:SF2">
    <property type="entry name" value="ISOCHORISMATE SYNTHASE ENTC"/>
    <property type="match status" value="1"/>
</dbReference>